<gene>
    <name evidence="1" type="ORF">SBAD_LOCUS13009</name>
</gene>
<proteinExistence type="predicted"/>
<evidence type="ECO:0000313" key="3">
    <source>
        <dbReference type="WBParaSite" id="SBAD_0001342401-mRNA-1"/>
    </source>
</evidence>
<evidence type="ECO:0000313" key="2">
    <source>
        <dbReference type="Proteomes" id="UP000270296"/>
    </source>
</evidence>
<reference evidence="1 2" key="2">
    <citation type="submission" date="2018-11" db="EMBL/GenBank/DDBJ databases">
        <authorList>
            <consortium name="Pathogen Informatics"/>
        </authorList>
    </citation>
    <scope>NUCLEOTIDE SEQUENCE [LARGE SCALE GENOMIC DNA]</scope>
</reference>
<organism evidence="3">
    <name type="scientific">Soboliphyme baturini</name>
    <dbReference type="NCBI Taxonomy" id="241478"/>
    <lineage>
        <taxon>Eukaryota</taxon>
        <taxon>Metazoa</taxon>
        <taxon>Ecdysozoa</taxon>
        <taxon>Nematoda</taxon>
        <taxon>Enoplea</taxon>
        <taxon>Dorylaimia</taxon>
        <taxon>Dioctophymatida</taxon>
        <taxon>Dioctophymatoidea</taxon>
        <taxon>Soboliphymatidae</taxon>
        <taxon>Soboliphyme</taxon>
    </lineage>
</organism>
<protein>
    <submittedName>
        <fullName evidence="1 3">Uncharacterized protein</fullName>
    </submittedName>
</protein>
<sequence length="31" mass="3363">MELTMDPPASQSSSICQKEVGYASVIFRVTS</sequence>
<keyword evidence="2" id="KW-1185">Reference proteome</keyword>
<accession>A0A183JAW1</accession>
<reference evidence="3" key="1">
    <citation type="submission" date="2016-06" db="UniProtKB">
        <authorList>
            <consortium name="WormBaseParasite"/>
        </authorList>
    </citation>
    <scope>IDENTIFICATION</scope>
</reference>
<dbReference type="EMBL" id="UZAM01019760">
    <property type="protein sequence ID" value="VDP53367.1"/>
    <property type="molecule type" value="Genomic_DNA"/>
</dbReference>
<dbReference type="AlphaFoldDB" id="A0A183JAW1"/>
<evidence type="ECO:0000313" key="1">
    <source>
        <dbReference type="EMBL" id="VDP53367.1"/>
    </source>
</evidence>
<dbReference type="Proteomes" id="UP000270296">
    <property type="component" value="Unassembled WGS sequence"/>
</dbReference>
<dbReference type="WBParaSite" id="SBAD_0001342401-mRNA-1">
    <property type="protein sequence ID" value="SBAD_0001342401-mRNA-1"/>
    <property type="gene ID" value="SBAD_0001342401"/>
</dbReference>
<name>A0A183JAW1_9BILA</name>